<dbReference type="HAMAP" id="MF_00454">
    <property type="entry name" value="FluC"/>
    <property type="match status" value="1"/>
</dbReference>
<evidence type="ECO:0000256" key="14">
    <source>
        <dbReference type="HAMAP-Rule" id="MF_00454"/>
    </source>
</evidence>
<evidence type="ECO:0000256" key="13">
    <source>
        <dbReference type="ARBA" id="ARBA00049940"/>
    </source>
</evidence>
<evidence type="ECO:0000256" key="2">
    <source>
        <dbReference type="ARBA" id="ARBA00022448"/>
    </source>
</evidence>
<evidence type="ECO:0000256" key="9">
    <source>
        <dbReference type="ARBA" id="ARBA00023136"/>
    </source>
</evidence>
<comment type="caution">
    <text evidence="14">Lacks conserved residue(s) required for the propagation of feature annotation.</text>
</comment>
<comment type="catalytic activity">
    <reaction evidence="12">
        <text>fluoride(in) = fluoride(out)</text>
        <dbReference type="Rhea" id="RHEA:76159"/>
        <dbReference type="ChEBI" id="CHEBI:17051"/>
    </reaction>
    <physiologicalReaction direction="left-to-right" evidence="12">
        <dbReference type="Rhea" id="RHEA:76160"/>
    </physiologicalReaction>
</comment>
<keyword evidence="8 14" id="KW-0406">Ion transport</keyword>
<accession>A0A845DPJ8</accession>
<comment type="activity regulation">
    <text evidence="14">Na(+) is not transported, but it plays an essential structural role and its presence is essential for fluoride channel function.</text>
</comment>
<protein>
    <recommendedName>
        <fullName evidence="14">Fluoride-specific ion channel FluC</fullName>
    </recommendedName>
</protein>
<reference evidence="15 16" key="1">
    <citation type="submission" date="2019-11" db="EMBL/GenBank/DDBJ databases">
        <title>Genome sequences of 17 halophilic strains isolated from different environments.</title>
        <authorList>
            <person name="Furrow R.E."/>
        </authorList>
    </citation>
    <scope>NUCLEOTIDE SEQUENCE [LARGE SCALE GENOMIC DNA]</scope>
    <source>
        <strain evidence="15 16">22511_23_Filter</strain>
    </source>
</reference>
<keyword evidence="4 14" id="KW-0812">Transmembrane</keyword>
<proteinExistence type="inferred from homology"/>
<organism evidence="15 16">
    <name type="scientific">Halobacillus litoralis</name>
    <dbReference type="NCBI Taxonomy" id="45668"/>
    <lineage>
        <taxon>Bacteria</taxon>
        <taxon>Bacillati</taxon>
        <taxon>Bacillota</taxon>
        <taxon>Bacilli</taxon>
        <taxon>Bacillales</taxon>
        <taxon>Bacillaceae</taxon>
        <taxon>Halobacillus</taxon>
    </lineage>
</organism>
<feature type="binding site" evidence="14">
    <location>
        <position position="72"/>
    </location>
    <ligand>
        <name>Na(+)</name>
        <dbReference type="ChEBI" id="CHEBI:29101"/>
        <note>structural</note>
    </ligand>
</feature>
<evidence type="ECO:0000256" key="10">
    <source>
        <dbReference type="ARBA" id="ARBA00023303"/>
    </source>
</evidence>
<keyword evidence="7 14" id="KW-0915">Sodium</keyword>
<dbReference type="PANTHER" id="PTHR28259">
    <property type="entry name" value="FLUORIDE EXPORT PROTEIN 1-RELATED"/>
    <property type="match status" value="1"/>
</dbReference>
<keyword evidence="3 14" id="KW-1003">Cell membrane</keyword>
<name>A0A845DPJ8_9BACI</name>
<evidence type="ECO:0000256" key="3">
    <source>
        <dbReference type="ARBA" id="ARBA00022475"/>
    </source>
</evidence>
<dbReference type="PANTHER" id="PTHR28259:SF16">
    <property type="entry name" value="FLUORIDE-SPECIFIC ION CHANNEL FLUC 2"/>
    <property type="match status" value="1"/>
</dbReference>
<keyword evidence="6 14" id="KW-1133">Transmembrane helix</keyword>
<comment type="function">
    <text evidence="13 14">Fluoride-specific ion channel. Important for reducing fluoride concentration in the cell, thus reducing its toxicity.</text>
</comment>
<evidence type="ECO:0000256" key="1">
    <source>
        <dbReference type="ARBA" id="ARBA00004651"/>
    </source>
</evidence>
<evidence type="ECO:0000256" key="6">
    <source>
        <dbReference type="ARBA" id="ARBA00022989"/>
    </source>
</evidence>
<dbReference type="InterPro" id="IPR003691">
    <property type="entry name" value="FluC"/>
</dbReference>
<evidence type="ECO:0000256" key="4">
    <source>
        <dbReference type="ARBA" id="ARBA00022692"/>
    </source>
</evidence>
<sequence length="119" mass="12942">MFLLLAGAGGFIGAVLRYTISGWINKKTASPFPWATFTVNMTGSFLLGTISGLDVAEAWMTLIGTGIMGGLTTFSTFKLEGLHLHKNREKKTLAVYTIMSYIVGITLYITGYAFPMLFS</sequence>
<dbReference type="GO" id="GO:0005886">
    <property type="term" value="C:plasma membrane"/>
    <property type="evidence" value="ECO:0007669"/>
    <property type="project" value="UniProtKB-SubCell"/>
</dbReference>
<dbReference type="GO" id="GO:0062054">
    <property type="term" value="F:fluoride channel activity"/>
    <property type="evidence" value="ECO:0007669"/>
    <property type="project" value="UniProtKB-UniRule"/>
</dbReference>
<evidence type="ECO:0000256" key="12">
    <source>
        <dbReference type="ARBA" id="ARBA00035585"/>
    </source>
</evidence>
<feature type="binding site" evidence="14">
    <location>
        <position position="69"/>
    </location>
    <ligand>
        <name>Na(+)</name>
        <dbReference type="ChEBI" id="CHEBI:29101"/>
        <note>structural</note>
    </ligand>
</feature>
<evidence type="ECO:0000256" key="5">
    <source>
        <dbReference type="ARBA" id="ARBA00022723"/>
    </source>
</evidence>
<keyword evidence="5 14" id="KW-0479">Metal-binding</keyword>
<gene>
    <name evidence="14" type="primary">fluC</name>
    <name evidence="14" type="synonym">crcB</name>
    <name evidence="15" type="ORF">GLW04_06525</name>
</gene>
<dbReference type="EMBL" id="WMET01000001">
    <property type="protein sequence ID" value="MYL19541.1"/>
    <property type="molecule type" value="Genomic_DNA"/>
</dbReference>
<evidence type="ECO:0000256" key="8">
    <source>
        <dbReference type="ARBA" id="ARBA00023065"/>
    </source>
</evidence>
<dbReference type="Proteomes" id="UP000460949">
    <property type="component" value="Unassembled WGS sequence"/>
</dbReference>
<comment type="subcellular location">
    <subcellularLocation>
        <location evidence="1 14">Cell membrane</location>
        <topology evidence="1 14">Multi-pass membrane protein</topology>
    </subcellularLocation>
</comment>
<dbReference type="Pfam" id="PF02537">
    <property type="entry name" value="CRCB"/>
    <property type="match status" value="1"/>
</dbReference>
<keyword evidence="10 14" id="KW-0407">Ion channel</keyword>
<evidence type="ECO:0000256" key="11">
    <source>
        <dbReference type="ARBA" id="ARBA00035120"/>
    </source>
</evidence>
<evidence type="ECO:0000256" key="7">
    <source>
        <dbReference type="ARBA" id="ARBA00023053"/>
    </source>
</evidence>
<feature type="transmembrane region" description="Helical" evidence="14">
    <location>
        <begin position="93"/>
        <end position="114"/>
    </location>
</feature>
<evidence type="ECO:0000313" key="15">
    <source>
        <dbReference type="EMBL" id="MYL19541.1"/>
    </source>
</evidence>
<dbReference type="AlphaFoldDB" id="A0A845DPJ8"/>
<feature type="transmembrane region" description="Helical" evidence="14">
    <location>
        <begin position="58"/>
        <end position="81"/>
    </location>
</feature>
<comment type="caution">
    <text evidence="15">The sequence shown here is derived from an EMBL/GenBank/DDBJ whole genome shotgun (WGS) entry which is preliminary data.</text>
</comment>
<dbReference type="GO" id="GO:0140114">
    <property type="term" value="P:cellular detoxification of fluoride"/>
    <property type="evidence" value="ECO:0007669"/>
    <property type="project" value="UniProtKB-UniRule"/>
</dbReference>
<comment type="similarity">
    <text evidence="11 14">Belongs to the fluoride channel Fluc/FEX (TC 1.A.43) family.</text>
</comment>
<keyword evidence="2 14" id="KW-0813">Transport</keyword>
<keyword evidence="9 14" id="KW-0472">Membrane</keyword>
<evidence type="ECO:0000313" key="16">
    <source>
        <dbReference type="Proteomes" id="UP000460949"/>
    </source>
</evidence>
<dbReference type="GO" id="GO:0046872">
    <property type="term" value="F:metal ion binding"/>
    <property type="evidence" value="ECO:0007669"/>
    <property type="project" value="UniProtKB-KW"/>
</dbReference>